<protein>
    <submittedName>
        <fullName evidence="1">Uncharacterized protein</fullName>
    </submittedName>
</protein>
<dbReference type="STRING" id="640512.BC1003_5000"/>
<evidence type="ECO:0000313" key="1">
    <source>
        <dbReference type="EMBL" id="ADN60923.1"/>
    </source>
</evidence>
<gene>
    <name evidence="1" type="ordered locus">BC1003_5000</name>
</gene>
<dbReference type="HOGENOM" id="CLU_2218079_0_0_4"/>
<dbReference type="AlphaFoldDB" id="E1TJJ8"/>
<dbReference type="OrthoDB" id="9013426at2"/>
<name>E1TJJ8_BURSG</name>
<proteinExistence type="predicted"/>
<reference evidence="1" key="1">
    <citation type="submission" date="2010-09" db="EMBL/GenBank/DDBJ databases">
        <title>Complete sequence of chromosome2 of Burkholderia sp. CCGE1003.</title>
        <authorList>
            <consortium name="US DOE Joint Genome Institute"/>
            <person name="Lucas S."/>
            <person name="Copeland A."/>
            <person name="Lapidus A."/>
            <person name="Cheng J.-F."/>
            <person name="Bruce D."/>
            <person name="Goodwin L."/>
            <person name="Pitluck S."/>
            <person name="Daligault H."/>
            <person name="Davenport K."/>
            <person name="Detter J.C."/>
            <person name="Han C."/>
            <person name="Tapia R."/>
            <person name="Land M."/>
            <person name="Hauser L."/>
            <person name="Jeffries C."/>
            <person name="Kyrpides N."/>
            <person name="Ivanova N."/>
            <person name="Ovchinnikova G."/>
            <person name="Martinez-Romero E."/>
            <person name="Rogel M.A."/>
            <person name="Auchtung J."/>
            <person name="Tiedje J.M."/>
            <person name="Woyke T."/>
        </authorList>
    </citation>
    <scope>NUCLEOTIDE SEQUENCE</scope>
    <source>
        <strain evidence="1">CCGE1003</strain>
    </source>
</reference>
<sequence length="107" mass="11371">MNLQTAAQWLSQDIVGFSDIHRFAAQCRDAAAPQGRESAALILLAQAAATFTERQEGVAVTNETVRAFLADLRAQARELSDASGASDSALLSALNRFAAQMSADLFV</sequence>
<accession>E1TJJ8</accession>
<dbReference type="KEGG" id="bgf:BC1003_5000"/>
<organism evidence="1">
    <name type="scientific">Burkholderia sp. (strain CCGE1003)</name>
    <dbReference type="NCBI Taxonomy" id="640512"/>
    <lineage>
        <taxon>Bacteria</taxon>
        <taxon>Pseudomonadati</taxon>
        <taxon>Pseudomonadota</taxon>
        <taxon>Betaproteobacteria</taxon>
        <taxon>Burkholderiales</taxon>
        <taxon>Burkholderiaceae</taxon>
        <taxon>Burkholderia</taxon>
    </lineage>
</organism>
<dbReference type="EMBL" id="CP002218">
    <property type="protein sequence ID" value="ADN60923.1"/>
    <property type="molecule type" value="Genomic_DNA"/>
</dbReference>
<dbReference type="eggNOG" id="ENOG50348ZZ">
    <property type="taxonomic scope" value="Bacteria"/>
</dbReference>